<dbReference type="AlphaFoldDB" id="A0AAU9IZB4"/>
<comment type="caution">
    <text evidence="1">The sequence shown here is derived from an EMBL/GenBank/DDBJ whole genome shotgun (WGS) entry which is preliminary data.</text>
</comment>
<dbReference type="InterPro" id="IPR006652">
    <property type="entry name" value="Kelch_1"/>
</dbReference>
<dbReference type="Gene3D" id="2.120.10.80">
    <property type="entry name" value="Kelch-type beta propeller"/>
    <property type="match status" value="1"/>
</dbReference>
<keyword evidence="2" id="KW-1185">Reference proteome</keyword>
<protein>
    <submittedName>
        <fullName evidence="1">Uncharacterized protein</fullName>
    </submittedName>
</protein>
<dbReference type="SMART" id="SM00612">
    <property type="entry name" value="Kelch"/>
    <property type="match status" value="1"/>
</dbReference>
<dbReference type="InterPro" id="IPR052392">
    <property type="entry name" value="Kelch-BTB_domain-containing"/>
</dbReference>
<evidence type="ECO:0000313" key="1">
    <source>
        <dbReference type="EMBL" id="CAG9321127.1"/>
    </source>
</evidence>
<accession>A0AAU9IZB4</accession>
<sequence>MSKSTCMCMLPGRKYFCYGNYADYSYSGLSLLIDSQFNVKKLSDGIPCHCSGGTYLRGCIYVFGGYNHKGLLSLAEKYTISTDSWSKLSQLPEPSDYCSCIAFGEKIILSGNMHSKLYSYDPLLNSYDELFSLTPVRSKVLCGANSRLFIIESSGRIYESAIKDLRVWEHLWEASIVRFSPLSCAVTHDESIFFALSNNQVYRFDIAKKSIEEYSVI</sequence>
<gene>
    <name evidence="1" type="ORF">BSTOLATCC_MIC27695</name>
</gene>
<dbReference type="Proteomes" id="UP001162131">
    <property type="component" value="Unassembled WGS sequence"/>
</dbReference>
<dbReference type="SUPFAM" id="SSF117281">
    <property type="entry name" value="Kelch motif"/>
    <property type="match status" value="1"/>
</dbReference>
<proteinExistence type="predicted"/>
<reference evidence="1" key="1">
    <citation type="submission" date="2021-09" db="EMBL/GenBank/DDBJ databases">
        <authorList>
            <consortium name="AG Swart"/>
            <person name="Singh M."/>
            <person name="Singh A."/>
            <person name="Seah K."/>
            <person name="Emmerich C."/>
        </authorList>
    </citation>
    <scope>NUCLEOTIDE SEQUENCE</scope>
    <source>
        <strain evidence="1">ATCC30299</strain>
    </source>
</reference>
<evidence type="ECO:0000313" key="2">
    <source>
        <dbReference type="Proteomes" id="UP001162131"/>
    </source>
</evidence>
<organism evidence="1 2">
    <name type="scientific">Blepharisma stoltei</name>
    <dbReference type="NCBI Taxonomy" id="1481888"/>
    <lineage>
        <taxon>Eukaryota</taxon>
        <taxon>Sar</taxon>
        <taxon>Alveolata</taxon>
        <taxon>Ciliophora</taxon>
        <taxon>Postciliodesmatophora</taxon>
        <taxon>Heterotrichea</taxon>
        <taxon>Heterotrichida</taxon>
        <taxon>Blepharismidae</taxon>
        <taxon>Blepharisma</taxon>
    </lineage>
</organism>
<name>A0AAU9IZB4_9CILI</name>
<dbReference type="EMBL" id="CAJZBQ010000027">
    <property type="protein sequence ID" value="CAG9321127.1"/>
    <property type="molecule type" value="Genomic_DNA"/>
</dbReference>
<dbReference type="InterPro" id="IPR015915">
    <property type="entry name" value="Kelch-typ_b-propeller"/>
</dbReference>
<dbReference type="PANTHER" id="PTHR46375">
    <property type="entry name" value="KELCH REPEAT AND BTB DOMAIN-CONTAINING PROTEIN 13-RELATED"/>
    <property type="match status" value="1"/>
</dbReference>
<dbReference type="PANTHER" id="PTHR46375:SF3">
    <property type="entry name" value="KELCH REPEAT AND BTB DOMAIN-CONTAINING PROTEIN 13"/>
    <property type="match status" value="1"/>
</dbReference>
<dbReference type="Pfam" id="PF01344">
    <property type="entry name" value="Kelch_1"/>
    <property type="match status" value="1"/>
</dbReference>